<dbReference type="AlphaFoldDB" id="A0A843WYU1"/>
<keyword evidence="3" id="KW-1185">Reference proteome</keyword>
<dbReference type="OrthoDB" id="1302764at2759"/>
<evidence type="ECO:0000256" key="1">
    <source>
        <dbReference type="SAM" id="MobiDB-lite"/>
    </source>
</evidence>
<name>A0A843WYU1_COLES</name>
<evidence type="ECO:0000313" key="2">
    <source>
        <dbReference type="EMBL" id="MQM13326.1"/>
    </source>
</evidence>
<dbReference type="EMBL" id="NMUH01005654">
    <property type="protein sequence ID" value="MQM13326.1"/>
    <property type="molecule type" value="Genomic_DNA"/>
</dbReference>
<evidence type="ECO:0008006" key="4">
    <source>
        <dbReference type="Google" id="ProtNLM"/>
    </source>
</evidence>
<comment type="caution">
    <text evidence="2">The sequence shown here is derived from an EMBL/GenBank/DDBJ whole genome shotgun (WGS) entry which is preliminary data.</text>
</comment>
<reference evidence="2" key="1">
    <citation type="submission" date="2017-07" db="EMBL/GenBank/DDBJ databases">
        <title>Taro Niue Genome Assembly and Annotation.</title>
        <authorList>
            <person name="Atibalentja N."/>
            <person name="Keating K."/>
            <person name="Fields C.J."/>
        </authorList>
    </citation>
    <scope>NUCLEOTIDE SEQUENCE</scope>
    <source>
        <strain evidence="2">Niue_2</strain>
        <tissue evidence="2">Leaf</tissue>
    </source>
</reference>
<proteinExistence type="predicted"/>
<dbReference type="PANTHER" id="PTHR31286:SF180">
    <property type="entry name" value="OS10G0362600 PROTEIN"/>
    <property type="match status" value="1"/>
</dbReference>
<organism evidence="2 3">
    <name type="scientific">Colocasia esculenta</name>
    <name type="common">Wild taro</name>
    <name type="synonym">Arum esculentum</name>
    <dbReference type="NCBI Taxonomy" id="4460"/>
    <lineage>
        <taxon>Eukaryota</taxon>
        <taxon>Viridiplantae</taxon>
        <taxon>Streptophyta</taxon>
        <taxon>Embryophyta</taxon>
        <taxon>Tracheophyta</taxon>
        <taxon>Spermatophyta</taxon>
        <taxon>Magnoliopsida</taxon>
        <taxon>Liliopsida</taxon>
        <taxon>Araceae</taxon>
        <taxon>Aroideae</taxon>
        <taxon>Colocasieae</taxon>
        <taxon>Colocasia</taxon>
    </lineage>
</organism>
<gene>
    <name evidence="2" type="ORF">Taro_046250</name>
</gene>
<dbReference type="PANTHER" id="PTHR31286">
    <property type="entry name" value="GLYCINE-RICH CELL WALL STRUCTURAL PROTEIN 1.8-LIKE"/>
    <property type="match status" value="1"/>
</dbReference>
<dbReference type="Proteomes" id="UP000652761">
    <property type="component" value="Unassembled WGS sequence"/>
</dbReference>
<evidence type="ECO:0000313" key="3">
    <source>
        <dbReference type="Proteomes" id="UP000652761"/>
    </source>
</evidence>
<feature type="region of interest" description="Disordered" evidence="1">
    <location>
        <begin position="362"/>
        <end position="421"/>
    </location>
</feature>
<accession>A0A843WYU1</accession>
<protein>
    <recommendedName>
        <fullName evidence="4">DUF4283 domain-containing protein</fullName>
    </recommendedName>
</protein>
<dbReference type="InterPro" id="IPR040256">
    <property type="entry name" value="At4g02000-like"/>
</dbReference>
<sequence length="456" mass="47552">MPSKSYARALADAPLFAPVSVVVHPPAFTDLGEPVVFFSSDEIAATLKPLQFAIVAKTPSGRPPFQEIKQLLQQHLTLGHDFIIAAMDNRHLLLRWNIGRVLHVALRTSQITNATAAYACVELDLLKDRPSRVWIGMGSTGFWQKILYQRVPKYCTSCCLLGHTVSSCHRSQISSSKVDAAGIAPLVVVPDLPSRQQWMPMKTSVRNAGPSFPQSGIDEGLVAEGLLEASPMGLPDLAASGAGTAEPPCVRAPSPSAQGNSELPMVPAVCGVLSSPGTQNPPCSSTNGSPAGVGHQLVVTAGVGEPSTFGGLSVLIPCRTPAPEKEAAGDGALGIPIPRGILKPEKGGLSAGDGELGNLTPRGILAPDKEGLSAGEDALGTSKPELPKMASHPSSWAIFSAKDNGPSLGPKTVESSADHEPNTCSLVSEQHHTQVEGVVQVEDLNIAQTSPSLTFA</sequence>